<sequence length="223" mass="23749">MGGGMSNRLAVFDCDGTLVDSQHSICTAMAHAFEGEKLVPPDRLAILSIVGLSLPHAMARLLPDAEPDYHQLLTDRYKAAFHALRSANAVSEPLYSGMADLVRALDGDGWLLGVATGKSDRGLNLCLAHHELAHHFVTLQTADRHPSKPHPSMLLQAMAEAGAVPETTVMIGDTHFDIDMGLAAGTRAIGVGWGYHAPAELVQAGAHAVAMDSDELRRHIDAP</sequence>
<dbReference type="InterPro" id="IPR050155">
    <property type="entry name" value="HAD-like_hydrolase_sf"/>
</dbReference>
<dbReference type="NCBIfam" id="TIGR01509">
    <property type="entry name" value="HAD-SF-IA-v3"/>
    <property type="match status" value="1"/>
</dbReference>
<dbReference type="InterPro" id="IPR041492">
    <property type="entry name" value="HAD_2"/>
</dbReference>
<dbReference type="Gene3D" id="3.40.50.1000">
    <property type="entry name" value="HAD superfamily/HAD-like"/>
    <property type="match status" value="1"/>
</dbReference>
<proteinExistence type="predicted"/>
<dbReference type="InterPro" id="IPR006439">
    <property type="entry name" value="HAD-SF_hydro_IA"/>
</dbReference>
<dbReference type="PANTHER" id="PTHR43434">
    <property type="entry name" value="PHOSPHOGLYCOLATE PHOSPHATASE"/>
    <property type="match status" value="1"/>
</dbReference>
<dbReference type="GO" id="GO:0008967">
    <property type="term" value="F:phosphoglycolate phosphatase activity"/>
    <property type="evidence" value="ECO:0007669"/>
    <property type="project" value="TreeGrafter"/>
</dbReference>
<comment type="caution">
    <text evidence="1">The sequence shown here is derived from an EMBL/GenBank/DDBJ whole genome shotgun (WGS) entry which is preliminary data.</text>
</comment>
<dbReference type="InterPro" id="IPR036412">
    <property type="entry name" value="HAD-like_sf"/>
</dbReference>
<dbReference type="InterPro" id="IPR023214">
    <property type="entry name" value="HAD_sf"/>
</dbReference>
<gene>
    <name evidence="1" type="ORF">HMPREF9718_01520</name>
</gene>
<organism evidence="1 2">
    <name type="scientific">Sphingobium yanoikuyae ATCC 51230</name>
    <dbReference type="NCBI Taxonomy" id="883163"/>
    <lineage>
        <taxon>Bacteria</taxon>
        <taxon>Pseudomonadati</taxon>
        <taxon>Pseudomonadota</taxon>
        <taxon>Alphaproteobacteria</taxon>
        <taxon>Sphingomonadales</taxon>
        <taxon>Sphingomonadaceae</taxon>
        <taxon>Sphingobium</taxon>
    </lineage>
</organism>
<name>K9CW03_SPHYA</name>
<accession>K9CW03</accession>
<dbReference type="Pfam" id="PF13419">
    <property type="entry name" value="HAD_2"/>
    <property type="match status" value="1"/>
</dbReference>
<dbReference type="SFLD" id="SFLDS00003">
    <property type="entry name" value="Haloacid_Dehalogenase"/>
    <property type="match status" value="1"/>
</dbReference>
<dbReference type="SUPFAM" id="SSF56784">
    <property type="entry name" value="HAD-like"/>
    <property type="match status" value="1"/>
</dbReference>
<dbReference type="HOGENOM" id="CLU_045011_19_2_5"/>
<dbReference type="Gene3D" id="1.10.150.240">
    <property type="entry name" value="Putative phosphatase, domain 2"/>
    <property type="match status" value="1"/>
</dbReference>
<keyword evidence="1" id="KW-0378">Hydrolase</keyword>
<dbReference type="AlphaFoldDB" id="K9CW03"/>
<reference evidence="1 2" key="1">
    <citation type="submission" date="2012-09" db="EMBL/GenBank/DDBJ databases">
        <title>The Genome Sequence of Sphingobium yanoikuyae ATCC 51230.</title>
        <authorList>
            <consortium name="The Broad Institute Genome Sequencing Platform"/>
            <person name="Earl A."/>
            <person name="Ward D."/>
            <person name="Feldgarden M."/>
            <person name="Gevers D."/>
            <person name="Huys G."/>
            <person name="Walker B."/>
            <person name="Young S.K."/>
            <person name="Zeng Q."/>
            <person name="Gargeya S."/>
            <person name="Fitzgerald M."/>
            <person name="Haas B."/>
            <person name="Abouelleil A."/>
            <person name="Alvarado L."/>
            <person name="Arachchi H.M."/>
            <person name="Berlin A.M."/>
            <person name="Chapman S.B."/>
            <person name="Goldberg J."/>
            <person name="Griggs A."/>
            <person name="Gujja S."/>
            <person name="Hansen M."/>
            <person name="Howarth C."/>
            <person name="Imamovic A."/>
            <person name="Larimer J."/>
            <person name="McCowen C."/>
            <person name="Montmayeur A."/>
            <person name="Murphy C."/>
            <person name="Neiman D."/>
            <person name="Pearson M."/>
            <person name="Priest M."/>
            <person name="Roberts A."/>
            <person name="Saif S."/>
            <person name="Shea T."/>
            <person name="Sisk P."/>
            <person name="Sykes S."/>
            <person name="Wortman J."/>
            <person name="Nusbaum C."/>
            <person name="Birren B."/>
        </authorList>
    </citation>
    <scope>NUCLEOTIDE SEQUENCE [LARGE SCALE GENOMIC DNA]</scope>
    <source>
        <strain evidence="1 2">ATCC 51230</strain>
    </source>
</reference>
<dbReference type="EMBL" id="AGZU01000007">
    <property type="protein sequence ID" value="EKU76168.1"/>
    <property type="molecule type" value="Genomic_DNA"/>
</dbReference>
<evidence type="ECO:0000313" key="2">
    <source>
        <dbReference type="Proteomes" id="UP000009887"/>
    </source>
</evidence>
<dbReference type="PATRIC" id="fig|883163.3.peg.1561"/>
<dbReference type="PANTHER" id="PTHR43434:SF24">
    <property type="entry name" value="HYDROLASE-RELATED"/>
    <property type="match status" value="1"/>
</dbReference>
<dbReference type="GO" id="GO:0005829">
    <property type="term" value="C:cytosol"/>
    <property type="evidence" value="ECO:0007669"/>
    <property type="project" value="TreeGrafter"/>
</dbReference>
<dbReference type="InterPro" id="IPR023198">
    <property type="entry name" value="PGP-like_dom2"/>
</dbReference>
<keyword evidence="2" id="KW-1185">Reference proteome</keyword>
<dbReference type="Proteomes" id="UP000009887">
    <property type="component" value="Unassembled WGS sequence"/>
</dbReference>
<dbReference type="SFLD" id="SFLDG01129">
    <property type="entry name" value="C1.5:_HAD__Beta-PGM__Phosphata"/>
    <property type="match status" value="1"/>
</dbReference>
<dbReference type="NCBIfam" id="TIGR01549">
    <property type="entry name" value="HAD-SF-IA-v1"/>
    <property type="match status" value="1"/>
</dbReference>
<dbReference type="GO" id="GO:0006281">
    <property type="term" value="P:DNA repair"/>
    <property type="evidence" value="ECO:0007669"/>
    <property type="project" value="TreeGrafter"/>
</dbReference>
<protein>
    <submittedName>
        <fullName evidence="1">HAD hydrolase, family IA</fullName>
    </submittedName>
</protein>
<evidence type="ECO:0000313" key="1">
    <source>
        <dbReference type="EMBL" id="EKU76168.1"/>
    </source>
</evidence>